<dbReference type="Gene3D" id="3.30.2410.10">
    <property type="entry name" value="Hect, E3 ligase catalytic domain"/>
    <property type="match status" value="1"/>
</dbReference>
<dbReference type="InterPro" id="IPR040524">
    <property type="entry name" value="HECW1_helix"/>
</dbReference>
<evidence type="ECO:0000313" key="12">
    <source>
        <dbReference type="EMBL" id="CAH3123660.1"/>
    </source>
</evidence>
<feature type="region of interest" description="Disordered" evidence="8">
    <location>
        <begin position="744"/>
        <end position="808"/>
    </location>
</feature>
<evidence type="ECO:0000259" key="10">
    <source>
        <dbReference type="PROSITE" id="PS50020"/>
    </source>
</evidence>
<feature type="region of interest" description="Disordered" evidence="8">
    <location>
        <begin position="600"/>
        <end position="623"/>
    </location>
</feature>
<keyword evidence="5" id="KW-0677">Repeat</keyword>
<feature type="domain" description="C2" evidence="9">
    <location>
        <begin position="154"/>
        <end position="284"/>
    </location>
</feature>
<evidence type="ECO:0000256" key="7">
    <source>
        <dbReference type="PROSITE-ProRule" id="PRU00104"/>
    </source>
</evidence>
<feature type="compositionally biased region" description="Low complexity" evidence="8">
    <location>
        <begin position="1408"/>
        <end position="1463"/>
    </location>
</feature>
<dbReference type="GO" id="GO:0048814">
    <property type="term" value="P:regulation of dendrite morphogenesis"/>
    <property type="evidence" value="ECO:0007669"/>
    <property type="project" value="TreeGrafter"/>
</dbReference>
<dbReference type="Pfam" id="PF00397">
    <property type="entry name" value="WW"/>
    <property type="match status" value="2"/>
</dbReference>
<dbReference type="EMBL" id="CALNXJ010000020">
    <property type="protein sequence ID" value="CAH3123660.1"/>
    <property type="molecule type" value="Genomic_DNA"/>
</dbReference>
<dbReference type="InterPro" id="IPR000569">
    <property type="entry name" value="HECT_dom"/>
</dbReference>
<evidence type="ECO:0000259" key="9">
    <source>
        <dbReference type="PROSITE" id="PS50004"/>
    </source>
</evidence>
<feature type="compositionally biased region" description="Low complexity" evidence="8">
    <location>
        <begin position="1685"/>
        <end position="1697"/>
    </location>
</feature>
<dbReference type="InterPro" id="IPR032348">
    <property type="entry name" value="HECW_N"/>
</dbReference>
<feature type="region of interest" description="Disordered" evidence="8">
    <location>
        <begin position="1152"/>
        <end position="1196"/>
    </location>
</feature>
<dbReference type="SMART" id="SM00119">
    <property type="entry name" value="HECTc"/>
    <property type="match status" value="1"/>
</dbReference>
<dbReference type="GO" id="GO:0016567">
    <property type="term" value="P:protein ubiquitination"/>
    <property type="evidence" value="ECO:0007669"/>
    <property type="project" value="TreeGrafter"/>
</dbReference>
<feature type="compositionally biased region" description="Low complexity" evidence="8">
    <location>
        <begin position="1152"/>
        <end position="1162"/>
    </location>
</feature>
<feature type="region of interest" description="Disordered" evidence="8">
    <location>
        <begin position="423"/>
        <end position="551"/>
    </location>
</feature>
<dbReference type="Gene3D" id="3.30.2160.10">
    <property type="entry name" value="Hect, E3 ligase catalytic domain"/>
    <property type="match status" value="1"/>
</dbReference>
<feature type="compositionally biased region" description="Polar residues" evidence="8">
    <location>
        <begin position="328"/>
        <end position="349"/>
    </location>
</feature>
<evidence type="ECO:0000256" key="4">
    <source>
        <dbReference type="ARBA" id="ARBA00022679"/>
    </source>
</evidence>
<feature type="compositionally biased region" description="Low complexity" evidence="8">
    <location>
        <begin position="768"/>
        <end position="802"/>
    </location>
</feature>
<dbReference type="FunFam" id="3.90.1750.10:FF:000079">
    <property type="entry name" value="E3 ubiquitin-protein ligase"/>
    <property type="match status" value="1"/>
</dbReference>
<feature type="region of interest" description="Disordered" evidence="8">
    <location>
        <begin position="834"/>
        <end position="901"/>
    </location>
</feature>
<dbReference type="InterPro" id="IPR001202">
    <property type="entry name" value="WW_dom"/>
</dbReference>
<dbReference type="SUPFAM" id="SSF56204">
    <property type="entry name" value="Hect, E3 ligase catalytic domain"/>
    <property type="match status" value="1"/>
</dbReference>
<feature type="region of interest" description="Disordered" evidence="8">
    <location>
        <begin position="312"/>
        <end position="349"/>
    </location>
</feature>
<evidence type="ECO:0000256" key="8">
    <source>
        <dbReference type="SAM" id="MobiDB-lite"/>
    </source>
</evidence>
<dbReference type="SMART" id="SM00456">
    <property type="entry name" value="WW"/>
    <property type="match status" value="2"/>
</dbReference>
<dbReference type="Gene3D" id="3.90.1750.10">
    <property type="entry name" value="Hect, E3 ligase catalytic domains"/>
    <property type="match status" value="1"/>
</dbReference>
<proteinExistence type="predicted"/>
<dbReference type="InterPro" id="IPR036020">
    <property type="entry name" value="WW_dom_sf"/>
</dbReference>
<dbReference type="GO" id="GO:0061630">
    <property type="term" value="F:ubiquitin protein ligase activity"/>
    <property type="evidence" value="ECO:0007669"/>
    <property type="project" value="UniProtKB-EC"/>
</dbReference>
<sequence>MPSNDVILLGYRPRSDIQASANIRRAVSEDCLLESRGDGGRPGFSMLKLSKTRISVGDSVTVYWDIREQCGANDWIGLFDLDGPTSLSNYLDSKQRGVTGAKRGAIKWAINRDVTLGEVENKCIFKYIQGSTSSVKAISPTIYIFNPYAALTSPHGRPRLGSLVPEETLLEFSIAGLQANGLKKNIFGRPSPYVKLSIMPSRRHLRSWKQHHGQIAKTSSETNTISPRWTNEEFVFLGGADDLLEVEVRNKFSGTRPAFSRFLGKLTVPLVDLFECQRNRPEEVTKSLGRRTPADRVQGTITLTITIIEPSNNSDAVSAEQENVPPNAASNGESNGSLQQNNLRCTLSNPSLTSSAPNILQPLTLNSSNGLLETIFPVDQAASPVSPRGAVEQENNFGDAARRRLALQSRPFSEMYAEEFVPLDDSDVTRSPQGTTSEGASSGSDLAEAETLDANRASGGLGNSDEVVSPDDTIDQGQVSRDGPDDVDAASGQEGATELTSLESSQGVEHQPMEIPEEGNEANTSEVEMAFSAAGQRPSIGGSIGSIELTDDSPLRILEESERVREESIALSTENLLQDATIESDDELEQMDTTDETVVVGTEQDSSHNSDFSMEDVLTSGNTTESALIENSSLENQMAVRETDLLEDANSVLIDEEIDDHVLSPPQDIEGSSASSRVAECSPGPSVTAVLNEVESAASEENLQLQAEGSDINRESTSSPLRQRDRSQRDVPMSLLEYVEEIFSNEAEEESNDSAMIIETAGESRQISPSLTSSASESTQPSVEDTVSSGSESSTSAISSVTLPVEASEPVCLNATSLESASASEMLVDSPPEALMLNNEGSDRDSAVPQRPPRSKRLSRSSSDPRSAHSRQVAERARLAARANQGENSLRPSRPSLVRRVTEPTALSSVVVNTEVEQTNTSVLSLSNTTTVVTPVLEATSGVEVSPSVSPPVVVAVPLSLPPLRSSSSSSNNGTSPVVVADVVAETPALVTPLSSPDSVLEGNTATTVVAVSSNTRDGVESSTSRELSSERVLSLMNESRQPSSAPSTLQRGSVSAVASILPDEPQAHRRTNSSSVVYATPVTEQSRNLPSESSASFPRQSSSARVTPLSGNRRRSSGSGGGYTVTRDISEESQSLPRSYGHSVSDSVSSVVATASASSNSEQPRSRATERVNPETTVSAMSSLESSSRSTSAVSQSRETIQSILAVYIANSAQISQGRPPAVSQPAAFTSSVTDVDLGERPTQANRHSSNRRSSGRRQQGNSVHVSIQDQQQTREQQGRTGQQAPDEEEPLPSNWERGVDSHGRVYYIDHVNRTTTWNRPRRNSPRSESNMNDMNTHWQSLDRRYQSFRRTLRGRSSRHSRPPLPIDNNRASQTTGESSANTSSETGAASTRPAQPPATPSPSSPMPSSSTESPSSTPPSSSASSSTPLPSTSSTPNSTPSTSTPSTSSAPSSSSASSRSTNYVQIPAVKFLTRHDLIDFLKSKGLAGHYYFQSQMLKLIVSKIRSEPSQFERYRHQVELVRFLNQFADPQMDMPPGWDKKVDQAGRLYFIDHNSRTTTFIDPRLPVEETLPRRNRSETEPRRARVPPPRPPPPIAPARQSSLSTPMTYNQQVVAFLSQPNIDDILKTKYQGYARSPTLKANVRKVQSEGERALTRLSNNLDFIMLLSVMEESIVAYVPPDVEQTSEPTPQPSSSRHVPSQATPGTRSRANTDSSLKGAISDSTASSSPAPYKRDFEAKVRSFHRQLYHKGFGQGPNKVKLSIRRDHILEDAYDQIMKEPARALHRNRLEIQFAGEEGLDYGGPAREFFFLLSRQVFNPYYGLFEYSANDTYTVQVSPVSQYVDNSHEWYRFCGRIIALVIIHQHLLDAFFTRPFYKALLRSPCDLSDVEAMDSLFHQSMTWVMENDISGALDLSFTVSEEIFGQVTERELVPDGKNIEVTESNKHEYVEQMVRWRVERGVAEQTESIVNGFNEVLDANLVNLFDARELELVISGTADIDIEDWRKNTEYRSGYHGNHKVVKWFWKVVRSFDNEQRLRLLQFVTGTSSIPYEGFAALRGSTGPRKFCIERWGDYTKLPRAHTCFNRLDLPLYRTYEELHEKLTFAVEESETFSMQ</sequence>
<evidence type="ECO:0000259" key="11">
    <source>
        <dbReference type="PROSITE" id="PS50237"/>
    </source>
</evidence>
<feature type="compositionally biased region" description="Low complexity" evidence="8">
    <location>
        <begin position="889"/>
        <end position="899"/>
    </location>
</feature>
<feature type="compositionally biased region" description="Polar residues" evidence="8">
    <location>
        <begin position="429"/>
        <end position="444"/>
    </location>
</feature>
<dbReference type="GO" id="GO:0005737">
    <property type="term" value="C:cytoplasm"/>
    <property type="evidence" value="ECO:0007669"/>
    <property type="project" value="UniProtKB-ARBA"/>
</dbReference>
<comment type="pathway">
    <text evidence="2">Protein modification; protein ubiquitination.</text>
</comment>
<dbReference type="PROSITE" id="PS01159">
    <property type="entry name" value="WW_DOMAIN_1"/>
    <property type="match status" value="2"/>
</dbReference>
<evidence type="ECO:0000256" key="6">
    <source>
        <dbReference type="ARBA" id="ARBA00022786"/>
    </source>
</evidence>
<dbReference type="Gene3D" id="2.20.70.10">
    <property type="match status" value="2"/>
</dbReference>
<feature type="compositionally biased region" description="Pro residues" evidence="8">
    <location>
        <begin position="1396"/>
        <end position="1407"/>
    </location>
</feature>
<dbReference type="Pfam" id="PF00168">
    <property type="entry name" value="C2"/>
    <property type="match status" value="1"/>
</dbReference>
<feature type="compositionally biased region" description="Pro residues" evidence="8">
    <location>
        <begin position="1588"/>
        <end position="1598"/>
    </location>
</feature>
<reference evidence="12 13" key="1">
    <citation type="submission" date="2022-05" db="EMBL/GenBank/DDBJ databases">
        <authorList>
            <consortium name="Genoscope - CEA"/>
            <person name="William W."/>
        </authorList>
    </citation>
    <scope>NUCLEOTIDE SEQUENCE [LARGE SCALE GENOMIC DNA]</scope>
</reference>
<keyword evidence="6 7" id="KW-0833">Ubl conjugation pathway</keyword>
<feature type="compositionally biased region" description="Low complexity" evidence="8">
    <location>
        <begin position="1178"/>
        <end position="1196"/>
    </location>
</feature>
<dbReference type="Pfam" id="PF18436">
    <property type="entry name" value="HECW1_helix"/>
    <property type="match status" value="1"/>
</dbReference>
<evidence type="ECO:0000256" key="1">
    <source>
        <dbReference type="ARBA" id="ARBA00000885"/>
    </source>
</evidence>
<dbReference type="CDD" id="cd00201">
    <property type="entry name" value="WW"/>
    <property type="match status" value="2"/>
</dbReference>
<dbReference type="Pfam" id="PF16562">
    <property type="entry name" value="HECW_N"/>
    <property type="match status" value="1"/>
</dbReference>
<feature type="region of interest" description="Disordered" evidence="8">
    <location>
        <begin position="1036"/>
        <end position="1057"/>
    </location>
</feature>
<dbReference type="PROSITE" id="PS50020">
    <property type="entry name" value="WW_DOMAIN_2"/>
    <property type="match status" value="2"/>
</dbReference>
<feature type="region of interest" description="Disordered" evidence="8">
    <location>
        <begin position="698"/>
        <end position="732"/>
    </location>
</feature>
<feature type="region of interest" description="Disordered" evidence="8">
    <location>
        <begin position="658"/>
        <end position="686"/>
    </location>
</feature>
<keyword evidence="4" id="KW-0808">Transferase</keyword>
<gene>
    <name evidence="12" type="ORF">PMEA_00011654</name>
</gene>
<feature type="compositionally biased region" description="Polar residues" evidence="8">
    <location>
        <begin position="1037"/>
        <end position="1054"/>
    </location>
</feature>
<feature type="compositionally biased region" description="Low complexity" evidence="8">
    <location>
        <begin position="1258"/>
        <end position="1285"/>
    </location>
</feature>
<dbReference type="InterPro" id="IPR050409">
    <property type="entry name" value="E3_ubiq-protein_ligase"/>
</dbReference>
<dbReference type="PANTHER" id="PTHR11254:SF320">
    <property type="entry name" value="HECT-TYPE E3 UBIQUITIN TRANSFERASE"/>
    <property type="match status" value="1"/>
</dbReference>
<feature type="compositionally biased region" description="Basic and acidic residues" evidence="8">
    <location>
        <begin position="1165"/>
        <end position="1174"/>
    </location>
</feature>
<dbReference type="PROSITE" id="PS50237">
    <property type="entry name" value="HECT"/>
    <property type="match status" value="1"/>
</dbReference>
<dbReference type="InterPro" id="IPR035892">
    <property type="entry name" value="C2_domain_sf"/>
</dbReference>
<evidence type="ECO:0000256" key="3">
    <source>
        <dbReference type="ARBA" id="ARBA00012485"/>
    </source>
</evidence>
<name>A0AAU9WRS3_9CNID</name>
<dbReference type="FunFam" id="3.30.2410.10:FF:000002">
    <property type="entry name" value="E3 ubiquitin-protein ligase HECW2"/>
    <property type="match status" value="1"/>
</dbReference>
<comment type="caution">
    <text evidence="12">The sequence shown here is derived from an EMBL/GenBank/DDBJ whole genome shotgun (WGS) entry which is preliminary data.</text>
</comment>
<dbReference type="FunFam" id="3.30.2160.10:FF:000001">
    <property type="entry name" value="E3 ubiquitin-protein ligase NEDD4-like"/>
    <property type="match status" value="1"/>
</dbReference>
<feature type="domain" description="WW" evidence="10">
    <location>
        <begin position="1534"/>
        <end position="1567"/>
    </location>
</feature>
<dbReference type="Pfam" id="PF00632">
    <property type="entry name" value="HECT"/>
    <property type="match status" value="1"/>
</dbReference>
<dbReference type="SUPFAM" id="SSF51045">
    <property type="entry name" value="WW domain"/>
    <property type="match status" value="2"/>
</dbReference>
<dbReference type="PROSITE" id="PS50004">
    <property type="entry name" value="C2"/>
    <property type="match status" value="1"/>
</dbReference>
<dbReference type="Gene3D" id="2.60.40.150">
    <property type="entry name" value="C2 domain"/>
    <property type="match status" value="1"/>
</dbReference>
<protein>
    <recommendedName>
        <fullName evidence="3">HECT-type E3 ubiquitin transferase</fullName>
        <ecNumber evidence="3">2.3.2.26</ecNumber>
    </recommendedName>
</protein>
<feature type="compositionally biased region" description="Polar residues" evidence="8">
    <location>
        <begin position="1698"/>
        <end position="1731"/>
    </location>
</feature>
<feature type="region of interest" description="Disordered" evidence="8">
    <location>
        <begin position="1218"/>
        <end position="1302"/>
    </location>
</feature>
<feature type="compositionally biased region" description="Basic and acidic residues" evidence="8">
    <location>
        <begin position="1567"/>
        <end position="1585"/>
    </location>
</feature>
<feature type="domain" description="HECT" evidence="11">
    <location>
        <begin position="1782"/>
        <end position="2117"/>
    </location>
</feature>
<feature type="active site" description="Glycyl thioester intermediate" evidence="7">
    <location>
        <position position="2085"/>
    </location>
</feature>
<feature type="compositionally biased region" description="Basic residues" evidence="8">
    <location>
        <begin position="1348"/>
        <end position="1363"/>
    </location>
</feature>
<dbReference type="EC" id="2.3.2.26" evidence="3"/>
<dbReference type="SUPFAM" id="SSF49562">
    <property type="entry name" value="C2 domain (Calcium/lipid-binding domain, CaLB)"/>
    <property type="match status" value="1"/>
</dbReference>
<dbReference type="Gene3D" id="2.60.40.2840">
    <property type="match status" value="1"/>
</dbReference>
<feature type="region of interest" description="Disordered" evidence="8">
    <location>
        <begin position="1684"/>
        <end position="1733"/>
    </location>
</feature>
<accession>A0AAU9WRS3</accession>
<feature type="domain" description="WW" evidence="10">
    <location>
        <begin position="1291"/>
        <end position="1324"/>
    </location>
</feature>
<dbReference type="InterPro" id="IPR035983">
    <property type="entry name" value="Hect_E3_ubiquitin_ligase"/>
</dbReference>
<evidence type="ECO:0000313" key="13">
    <source>
        <dbReference type="Proteomes" id="UP001159428"/>
    </source>
</evidence>
<dbReference type="InterPro" id="IPR000008">
    <property type="entry name" value="C2_dom"/>
</dbReference>
<feature type="region of interest" description="Disordered" evidence="8">
    <location>
        <begin position="1318"/>
        <end position="1463"/>
    </location>
</feature>
<keyword evidence="13" id="KW-1185">Reference proteome</keyword>
<dbReference type="PANTHER" id="PTHR11254">
    <property type="entry name" value="HECT DOMAIN UBIQUITIN-PROTEIN LIGASE"/>
    <property type="match status" value="1"/>
</dbReference>
<dbReference type="GO" id="GO:0006511">
    <property type="term" value="P:ubiquitin-dependent protein catabolic process"/>
    <property type="evidence" value="ECO:0007669"/>
    <property type="project" value="TreeGrafter"/>
</dbReference>
<dbReference type="CDD" id="cd00078">
    <property type="entry name" value="HECTc"/>
    <property type="match status" value="1"/>
</dbReference>
<evidence type="ECO:0000256" key="5">
    <source>
        <dbReference type="ARBA" id="ARBA00022737"/>
    </source>
</evidence>
<dbReference type="Proteomes" id="UP001159428">
    <property type="component" value="Unassembled WGS sequence"/>
</dbReference>
<organism evidence="12 13">
    <name type="scientific">Pocillopora meandrina</name>
    <dbReference type="NCBI Taxonomy" id="46732"/>
    <lineage>
        <taxon>Eukaryota</taxon>
        <taxon>Metazoa</taxon>
        <taxon>Cnidaria</taxon>
        <taxon>Anthozoa</taxon>
        <taxon>Hexacorallia</taxon>
        <taxon>Scleractinia</taxon>
        <taxon>Astrocoeniina</taxon>
        <taxon>Pocilloporidae</taxon>
        <taxon>Pocillopora</taxon>
    </lineage>
</organism>
<dbReference type="SMART" id="SM00239">
    <property type="entry name" value="C2"/>
    <property type="match status" value="1"/>
</dbReference>
<feature type="compositionally biased region" description="Low complexity" evidence="8">
    <location>
        <begin position="1092"/>
        <end position="1104"/>
    </location>
</feature>
<evidence type="ECO:0000256" key="2">
    <source>
        <dbReference type="ARBA" id="ARBA00004906"/>
    </source>
</evidence>
<feature type="compositionally biased region" description="Polar residues" evidence="8">
    <location>
        <begin position="1371"/>
        <end position="1389"/>
    </location>
</feature>
<feature type="region of interest" description="Disordered" evidence="8">
    <location>
        <begin position="1083"/>
        <end position="1127"/>
    </location>
</feature>
<feature type="compositionally biased region" description="Polar residues" evidence="8">
    <location>
        <begin position="498"/>
        <end position="508"/>
    </location>
</feature>
<comment type="catalytic activity">
    <reaction evidence="1">
        <text>S-ubiquitinyl-[E2 ubiquitin-conjugating enzyme]-L-cysteine + [acceptor protein]-L-lysine = [E2 ubiquitin-conjugating enzyme]-L-cysteine + N(6)-ubiquitinyl-[acceptor protein]-L-lysine.</text>
        <dbReference type="EC" id="2.3.2.26"/>
    </reaction>
</comment>
<feature type="region of interest" description="Disordered" evidence="8">
    <location>
        <begin position="1564"/>
        <end position="1605"/>
    </location>
</feature>